<dbReference type="SUPFAM" id="SSF48264">
    <property type="entry name" value="Cytochrome P450"/>
    <property type="match status" value="1"/>
</dbReference>
<dbReference type="GO" id="GO:0005506">
    <property type="term" value="F:iron ion binding"/>
    <property type="evidence" value="ECO:0007669"/>
    <property type="project" value="InterPro"/>
</dbReference>
<name>A0A8H3F164_9LECA</name>
<dbReference type="PRINTS" id="PR00463">
    <property type="entry name" value="EP450I"/>
</dbReference>
<dbReference type="PROSITE" id="PS00086">
    <property type="entry name" value="CYTOCHROME_P450"/>
    <property type="match status" value="1"/>
</dbReference>
<protein>
    <recommendedName>
        <fullName evidence="9">Cytochrome P450</fullName>
    </recommendedName>
</protein>
<keyword evidence="6" id="KW-0560">Oxidoreductase</keyword>
<dbReference type="GO" id="GO:0020037">
    <property type="term" value="F:heme binding"/>
    <property type="evidence" value="ECO:0007669"/>
    <property type="project" value="InterPro"/>
</dbReference>
<comment type="similarity">
    <text evidence="2 6">Belongs to the cytochrome P450 family.</text>
</comment>
<evidence type="ECO:0000256" key="6">
    <source>
        <dbReference type="RuleBase" id="RU000461"/>
    </source>
</evidence>
<dbReference type="GO" id="GO:0004497">
    <property type="term" value="F:monooxygenase activity"/>
    <property type="evidence" value="ECO:0007669"/>
    <property type="project" value="UniProtKB-KW"/>
</dbReference>
<comment type="cofactor">
    <cofactor evidence="1 5">
        <name>heme</name>
        <dbReference type="ChEBI" id="CHEBI:30413"/>
    </cofactor>
</comment>
<keyword evidence="4 5" id="KW-0408">Iron</keyword>
<evidence type="ECO:0000256" key="3">
    <source>
        <dbReference type="ARBA" id="ARBA00022723"/>
    </source>
</evidence>
<gene>
    <name evidence="7" type="ORF">GOMPHAMPRED_000994</name>
</gene>
<accession>A0A8H3F164</accession>
<keyword evidence="3 5" id="KW-0479">Metal-binding</keyword>
<evidence type="ECO:0000256" key="5">
    <source>
        <dbReference type="PIRSR" id="PIRSR602401-1"/>
    </source>
</evidence>
<reference evidence="7" key="1">
    <citation type="submission" date="2021-03" db="EMBL/GenBank/DDBJ databases">
        <authorList>
            <person name="Tagirdzhanova G."/>
        </authorList>
    </citation>
    <scope>NUCLEOTIDE SEQUENCE</scope>
</reference>
<dbReference type="PRINTS" id="PR00385">
    <property type="entry name" value="P450"/>
</dbReference>
<dbReference type="InterPro" id="IPR050121">
    <property type="entry name" value="Cytochrome_P450_monoxygenase"/>
</dbReference>
<dbReference type="InterPro" id="IPR017972">
    <property type="entry name" value="Cyt_P450_CS"/>
</dbReference>
<organism evidence="7 8">
    <name type="scientific">Gomphillus americanus</name>
    <dbReference type="NCBI Taxonomy" id="1940652"/>
    <lineage>
        <taxon>Eukaryota</taxon>
        <taxon>Fungi</taxon>
        <taxon>Dikarya</taxon>
        <taxon>Ascomycota</taxon>
        <taxon>Pezizomycotina</taxon>
        <taxon>Lecanoromycetes</taxon>
        <taxon>OSLEUM clade</taxon>
        <taxon>Ostropomycetidae</taxon>
        <taxon>Ostropales</taxon>
        <taxon>Graphidaceae</taxon>
        <taxon>Gomphilloideae</taxon>
        <taxon>Gomphillus</taxon>
    </lineage>
</organism>
<evidence type="ECO:0000256" key="4">
    <source>
        <dbReference type="ARBA" id="ARBA00023004"/>
    </source>
</evidence>
<evidence type="ECO:0000256" key="1">
    <source>
        <dbReference type="ARBA" id="ARBA00001971"/>
    </source>
</evidence>
<proteinExistence type="inferred from homology"/>
<dbReference type="EMBL" id="CAJPDQ010000011">
    <property type="protein sequence ID" value="CAF9916407.1"/>
    <property type="molecule type" value="Genomic_DNA"/>
</dbReference>
<keyword evidence="8" id="KW-1185">Reference proteome</keyword>
<sequence length="410" mass="45954">MEMCGPNIVSTTGDAWRRQRSIVAPLINEKISSATWDETRAQVEMMLNAYTKAGPTGTTSSVLGLKQIAFNVLGAVGYGKPQEWVDVALPATDTRGNDFLDVLRNLADHIVIAAMIPAKVLLSPVMPRFVRDVGTSLIAFPKHADTLVAEERQSRSTSNNLMSTIVKLVDEAKGDSKTYLSKEEISGNLFLFTLAGYDTTANTMGFALVLLAIYPEWQKWLQEEIDQVAQGNHEYSVSYPQLKRTLAFMFETLRVCTPLLHALRESAFADTLVCAQGLSHPIPADTELLLSFTVLHCSPIYWGEDAADFKPDRWLKEDGSRWNEPLTKGTFMPWSFGPRNCPGMKMSQVEFVSAFYTILRHCTIEPVLQDGESLDQARHRLNGILRDSLPLITLQMQRPEEVRLRWTRRG</sequence>
<dbReference type="AlphaFoldDB" id="A0A8H3F164"/>
<evidence type="ECO:0000313" key="7">
    <source>
        <dbReference type="EMBL" id="CAF9916407.1"/>
    </source>
</evidence>
<dbReference type="InterPro" id="IPR002401">
    <property type="entry name" value="Cyt_P450_E_grp-I"/>
</dbReference>
<dbReference type="Gene3D" id="1.10.630.10">
    <property type="entry name" value="Cytochrome P450"/>
    <property type="match status" value="1"/>
</dbReference>
<dbReference type="OrthoDB" id="1470350at2759"/>
<dbReference type="GO" id="GO:0016705">
    <property type="term" value="F:oxidoreductase activity, acting on paired donors, with incorporation or reduction of molecular oxygen"/>
    <property type="evidence" value="ECO:0007669"/>
    <property type="project" value="InterPro"/>
</dbReference>
<dbReference type="InterPro" id="IPR001128">
    <property type="entry name" value="Cyt_P450"/>
</dbReference>
<evidence type="ECO:0000256" key="2">
    <source>
        <dbReference type="ARBA" id="ARBA00010617"/>
    </source>
</evidence>
<keyword evidence="6" id="KW-0503">Monooxygenase</keyword>
<dbReference type="Proteomes" id="UP000664169">
    <property type="component" value="Unassembled WGS sequence"/>
</dbReference>
<dbReference type="InterPro" id="IPR036396">
    <property type="entry name" value="Cyt_P450_sf"/>
</dbReference>
<dbReference type="PANTHER" id="PTHR24305:SF166">
    <property type="entry name" value="CYTOCHROME P450 12A4, MITOCHONDRIAL-RELATED"/>
    <property type="match status" value="1"/>
</dbReference>
<dbReference type="PANTHER" id="PTHR24305">
    <property type="entry name" value="CYTOCHROME P450"/>
    <property type="match status" value="1"/>
</dbReference>
<feature type="binding site" description="axial binding residue" evidence="5">
    <location>
        <position position="341"/>
    </location>
    <ligand>
        <name>heme</name>
        <dbReference type="ChEBI" id="CHEBI:30413"/>
    </ligand>
    <ligandPart>
        <name>Fe</name>
        <dbReference type="ChEBI" id="CHEBI:18248"/>
    </ligandPart>
</feature>
<dbReference type="Pfam" id="PF00067">
    <property type="entry name" value="p450"/>
    <property type="match status" value="1"/>
</dbReference>
<evidence type="ECO:0000313" key="8">
    <source>
        <dbReference type="Proteomes" id="UP000664169"/>
    </source>
</evidence>
<keyword evidence="5 6" id="KW-0349">Heme</keyword>
<evidence type="ECO:0008006" key="9">
    <source>
        <dbReference type="Google" id="ProtNLM"/>
    </source>
</evidence>
<comment type="caution">
    <text evidence="7">The sequence shown here is derived from an EMBL/GenBank/DDBJ whole genome shotgun (WGS) entry which is preliminary data.</text>
</comment>